<evidence type="ECO:0000313" key="1">
    <source>
        <dbReference type="EMBL" id="KKU25573.1"/>
    </source>
</evidence>
<comment type="caution">
    <text evidence="1">The sequence shown here is derived from an EMBL/GenBank/DDBJ whole genome shotgun (WGS) entry which is preliminary data.</text>
</comment>
<reference evidence="1 2" key="1">
    <citation type="journal article" date="2015" name="Nature">
        <title>rRNA introns, odd ribosomes, and small enigmatic genomes across a large radiation of phyla.</title>
        <authorList>
            <person name="Brown C.T."/>
            <person name="Hug L.A."/>
            <person name="Thomas B.C."/>
            <person name="Sharon I."/>
            <person name="Castelle C.J."/>
            <person name="Singh A."/>
            <person name="Wilkins M.J."/>
            <person name="Williams K.H."/>
            <person name="Banfield J.F."/>
        </authorList>
    </citation>
    <scope>NUCLEOTIDE SEQUENCE [LARGE SCALE GENOMIC DNA]</scope>
</reference>
<name>A0A0G1R652_9BACT</name>
<dbReference type="AlphaFoldDB" id="A0A0G1R652"/>
<accession>A0A0G1R652</accession>
<proteinExistence type="predicted"/>
<gene>
    <name evidence="1" type="ORF">UX39_C0025G0013</name>
</gene>
<protein>
    <submittedName>
        <fullName evidence="1">Uncharacterized protein</fullName>
    </submittedName>
</protein>
<dbReference type="Proteomes" id="UP000034175">
    <property type="component" value="Unassembled WGS sequence"/>
</dbReference>
<sequence length="129" mass="14534">MRLPVRFNARVRWLGELHLAEGFHTELQMAKQVLCGGEFKVRSDGSISPEPAPGWPVVQFGFDLLYAENLRVTQRIIALADGERPEYSFNSSPCDLVLFLDDTSNEPVIVSRRGKGFAVLFNREACVHK</sequence>
<evidence type="ECO:0000313" key="2">
    <source>
        <dbReference type="Proteomes" id="UP000034175"/>
    </source>
</evidence>
<organism evidence="1 2">
    <name type="scientific">Candidatus Magasanikbacteria bacterium GW2011_GWA2_46_17</name>
    <dbReference type="NCBI Taxonomy" id="1619042"/>
    <lineage>
        <taxon>Bacteria</taxon>
        <taxon>Candidatus Magasanikiibacteriota</taxon>
    </lineage>
</organism>
<dbReference type="EMBL" id="LCMA01000025">
    <property type="protein sequence ID" value="KKU25573.1"/>
    <property type="molecule type" value="Genomic_DNA"/>
</dbReference>